<accession>A0A916ECE4</accession>
<dbReference type="AlphaFoldDB" id="A0A916ECE4"/>
<gene>
    <name evidence="2" type="ORF">CHRIB12_LOCUS15616</name>
</gene>
<feature type="signal peptide" evidence="1">
    <location>
        <begin position="1"/>
        <end position="21"/>
    </location>
</feature>
<keyword evidence="1" id="KW-0732">Signal</keyword>
<name>A0A916ECE4_9GLOM</name>
<evidence type="ECO:0000313" key="2">
    <source>
        <dbReference type="EMBL" id="CAB5377193.1"/>
    </source>
</evidence>
<feature type="chain" id="PRO_5037803859" evidence="1">
    <location>
        <begin position="22"/>
        <end position="85"/>
    </location>
</feature>
<dbReference type="Proteomes" id="UP000684084">
    <property type="component" value="Unassembled WGS sequence"/>
</dbReference>
<sequence length="85" mass="9744">MRTTVNLPSMISVILLKFSICSINCRFSQFLINNGESTITFKSSASIPEMEMEQNFPLFYHRGDKVRKVYPDCLGNFTNLMINIS</sequence>
<evidence type="ECO:0000256" key="1">
    <source>
        <dbReference type="SAM" id="SignalP"/>
    </source>
</evidence>
<reference evidence="2" key="1">
    <citation type="submission" date="2020-05" db="EMBL/GenBank/DDBJ databases">
        <authorList>
            <person name="Rincon C."/>
            <person name="Sanders R I."/>
            <person name="Robbins C."/>
            <person name="Chaturvedi A."/>
        </authorList>
    </citation>
    <scope>NUCLEOTIDE SEQUENCE</scope>
    <source>
        <strain evidence="2">CHB12</strain>
    </source>
</reference>
<proteinExistence type="predicted"/>
<comment type="caution">
    <text evidence="2">The sequence shown here is derived from an EMBL/GenBank/DDBJ whole genome shotgun (WGS) entry which is preliminary data.</text>
</comment>
<dbReference type="EMBL" id="CAGKOT010000037">
    <property type="protein sequence ID" value="CAB5377193.1"/>
    <property type="molecule type" value="Genomic_DNA"/>
</dbReference>
<organism evidence="2 3">
    <name type="scientific">Rhizophagus irregularis</name>
    <dbReference type="NCBI Taxonomy" id="588596"/>
    <lineage>
        <taxon>Eukaryota</taxon>
        <taxon>Fungi</taxon>
        <taxon>Fungi incertae sedis</taxon>
        <taxon>Mucoromycota</taxon>
        <taxon>Glomeromycotina</taxon>
        <taxon>Glomeromycetes</taxon>
        <taxon>Glomerales</taxon>
        <taxon>Glomeraceae</taxon>
        <taxon>Rhizophagus</taxon>
    </lineage>
</organism>
<evidence type="ECO:0000313" key="3">
    <source>
        <dbReference type="Proteomes" id="UP000684084"/>
    </source>
</evidence>
<protein>
    <submittedName>
        <fullName evidence="2">Uncharacterized protein</fullName>
    </submittedName>
</protein>